<dbReference type="EMBL" id="UZAK01004168">
    <property type="protein sequence ID" value="VDO83131.1"/>
    <property type="molecule type" value="Genomic_DNA"/>
</dbReference>
<reference evidence="1 2" key="2">
    <citation type="submission" date="2018-11" db="EMBL/GenBank/DDBJ databases">
        <authorList>
            <consortium name="Pathogen Informatics"/>
        </authorList>
    </citation>
    <scope>NUCLEOTIDE SEQUENCE [LARGE SCALE GENOMIC DNA]</scope>
    <source>
        <strain evidence="1">Dakar</strain>
        <strain evidence="2">Dakar, Senegal</strain>
    </source>
</reference>
<sequence>MHTSLATRIREQFNRGECISDELTAQAIQTLLMNGIYFTRG</sequence>
<organism evidence="3">
    <name type="scientific">Schistosoma curassoni</name>
    <dbReference type="NCBI Taxonomy" id="6186"/>
    <lineage>
        <taxon>Eukaryota</taxon>
        <taxon>Metazoa</taxon>
        <taxon>Spiralia</taxon>
        <taxon>Lophotrochozoa</taxon>
        <taxon>Platyhelminthes</taxon>
        <taxon>Trematoda</taxon>
        <taxon>Digenea</taxon>
        <taxon>Strigeidida</taxon>
        <taxon>Schistosomatoidea</taxon>
        <taxon>Schistosomatidae</taxon>
        <taxon>Schistosoma</taxon>
    </lineage>
</organism>
<evidence type="ECO:0000313" key="3">
    <source>
        <dbReference type="WBParaSite" id="SCUD_0000360401-mRNA-1"/>
    </source>
</evidence>
<evidence type="ECO:0000313" key="1">
    <source>
        <dbReference type="EMBL" id="VDO83131.1"/>
    </source>
</evidence>
<dbReference type="AlphaFoldDB" id="A0A183JLM3"/>
<proteinExistence type="predicted"/>
<dbReference type="WBParaSite" id="SCUD_0000360401-mRNA-1">
    <property type="protein sequence ID" value="SCUD_0000360401-mRNA-1"/>
    <property type="gene ID" value="SCUD_0000360401"/>
</dbReference>
<keyword evidence="2" id="KW-1185">Reference proteome</keyword>
<name>A0A183JLM3_9TREM</name>
<accession>A0A183JLM3</accession>
<gene>
    <name evidence="1" type="ORF">SCUD_LOCUS3604</name>
</gene>
<dbReference type="Proteomes" id="UP000279833">
    <property type="component" value="Unassembled WGS sequence"/>
</dbReference>
<reference evidence="3" key="1">
    <citation type="submission" date="2016-06" db="UniProtKB">
        <authorList>
            <consortium name="WormBaseParasite"/>
        </authorList>
    </citation>
    <scope>IDENTIFICATION</scope>
</reference>
<evidence type="ECO:0000313" key="2">
    <source>
        <dbReference type="Proteomes" id="UP000279833"/>
    </source>
</evidence>
<protein>
    <submittedName>
        <fullName evidence="3">Transposase</fullName>
    </submittedName>
</protein>